<dbReference type="InterPro" id="IPR006379">
    <property type="entry name" value="HAD-SF_hydro_IIB"/>
</dbReference>
<gene>
    <name evidence="2" type="primary">yidA_1</name>
    <name evidence="1" type="ORF">B6254_0255</name>
    <name evidence="2" type="ORF">QX99_00552</name>
</gene>
<sequence length="278" mass="30514">MTIKLITIDIDDTLVNTAKQVTPRVKAALNEATAQGVKVVLTTGRPLPGVQEYLDELGLNNRDDQYAVTYNGGVVQTTSGKALGGQELSYDDYLTLREVANDLGAYLQVETLDAAYTTDDTINYWASRENFLIKMPLHVTDMAEMDPNDHYVKFMFIGDEADVDRWREALPQAIRDKYYIVKSTPQHLEFMHKDATKGSGLLALAELLGIDRSETMALGDQQNDLTMIEAAGLGVAMGNAVPEVKAIADVETTTQNEDGVGVAVEKWVLGRDVPELAD</sequence>
<protein>
    <submittedName>
        <fullName evidence="1">Sugar phosphatase YidA</fullName>
    </submittedName>
    <submittedName>
        <fullName evidence="2">YidA_1 protein</fullName>
        <ecNumber evidence="2">3.1.3.23</ecNumber>
    </submittedName>
</protein>
<dbReference type="RefSeq" id="WP_043708567.1">
    <property type="nucleotide sequence ID" value="NZ_CABJFA010000006.1"/>
</dbReference>
<dbReference type="NCBIfam" id="NF007806">
    <property type="entry name" value="PRK10513.1"/>
    <property type="match status" value="1"/>
</dbReference>
<dbReference type="EC" id="3.1.3.23" evidence="2"/>
<dbReference type="KEGG" id="wcb:AO080_00660"/>
<dbReference type="InterPro" id="IPR000150">
    <property type="entry name" value="Cof"/>
</dbReference>
<dbReference type="PANTHER" id="PTHR10000">
    <property type="entry name" value="PHOSPHOSERINE PHOSPHATASE"/>
    <property type="match status" value="1"/>
</dbReference>
<keyword evidence="2" id="KW-0378">Hydrolase</keyword>
<dbReference type="EMBL" id="JWHU01000006">
    <property type="protein sequence ID" value="KIU21864.1"/>
    <property type="molecule type" value="Genomic_DNA"/>
</dbReference>
<dbReference type="STRING" id="137591.AO080_00660"/>
<accession>A0A0D1LWV5</accession>
<keyword evidence="3" id="KW-1185">Reference proteome</keyword>
<organism evidence="2 3">
    <name type="scientific">Weissella cibaria</name>
    <dbReference type="NCBI Taxonomy" id="137591"/>
    <lineage>
        <taxon>Bacteria</taxon>
        <taxon>Bacillati</taxon>
        <taxon>Bacillota</taxon>
        <taxon>Bacilli</taxon>
        <taxon>Lactobacillales</taxon>
        <taxon>Lactobacillaceae</taxon>
        <taxon>Weissella</taxon>
    </lineage>
</organism>
<dbReference type="eggNOG" id="COG0561">
    <property type="taxonomic scope" value="Bacteria"/>
</dbReference>
<reference evidence="2" key="1">
    <citation type="journal article" date="2015" name="Microbiology (Mosc.)">
        <title>Genomics of the Weissella cibaria species with an examination of its metabolic traits.</title>
        <authorList>
            <person name="Lynch K.M."/>
            <person name="Lucid A."/>
            <person name="Arendt E.K."/>
            <person name="Sleator R.D."/>
            <person name="Lucey B."/>
            <person name="Coffey A."/>
        </authorList>
    </citation>
    <scope>NUCLEOTIDE SEQUENCE [LARGE SCALE GENOMIC DNA]</scope>
    <source>
        <strain evidence="2">MG1</strain>
    </source>
</reference>
<dbReference type="PANTHER" id="PTHR10000:SF8">
    <property type="entry name" value="HAD SUPERFAMILY HYDROLASE-LIKE, TYPE 3"/>
    <property type="match status" value="1"/>
</dbReference>
<dbReference type="PATRIC" id="fig|137591.25.peg.538"/>
<dbReference type="Proteomes" id="UP000032287">
    <property type="component" value="Unassembled WGS sequence"/>
</dbReference>
<dbReference type="GO" id="GO:0000287">
    <property type="term" value="F:magnesium ion binding"/>
    <property type="evidence" value="ECO:0007669"/>
    <property type="project" value="TreeGrafter"/>
</dbReference>
<dbReference type="SFLD" id="SFLDG01144">
    <property type="entry name" value="C2.B.4:_PGP_Like"/>
    <property type="match status" value="1"/>
</dbReference>
<dbReference type="GO" id="GO:0050308">
    <property type="term" value="F:sugar-phosphatase activity"/>
    <property type="evidence" value="ECO:0007669"/>
    <property type="project" value="UniProtKB-EC"/>
</dbReference>
<evidence type="ECO:0000313" key="3">
    <source>
        <dbReference type="Proteomes" id="UP000032287"/>
    </source>
</evidence>
<dbReference type="SUPFAM" id="SSF56784">
    <property type="entry name" value="HAD-like"/>
    <property type="match status" value="1"/>
</dbReference>
<proteinExistence type="predicted"/>
<evidence type="ECO:0000313" key="1">
    <source>
        <dbReference type="EMBL" id="AWF94689.1"/>
    </source>
</evidence>
<dbReference type="SFLD" id="SFLDG01140">
    <property type="entry name" value="C2.B:_Phosphomannomutase_and_P"/>
    <property type="match status" value="1"/>
</dbReference>
<dbReference type="PROSITE" id="PS01229">
    <property type="entry name" value="COF_2"/>
    <property type="match status" value="1"/>
</dbReference>
<evidence type="ECO:0000313" key="4">
    <source>
        <dbReference type="Proteomes" id="UP000244870"/>
    </source>
</evidence>
<dbReference type="Pfam" id="PF08282">
    <property type="entry name" value="Hydrolase_3"/>
    <property type="match status" value="1"/>
</dbReference>
<dbReference type="NCBIfam" id="TIGR00099">
    <property type="entry name" value="Cof-subfamily"/>
    <property type="match status" value="1"/>
</dbReference>
<dbReference type="NCBIfam" id="TIGR01484">
    <property type="entry name" value="HAD-SF-IIB"/>
    <property type="match status" value="1"/>
</dbReference>
<dbReference type="CDD" id="cd07516">
    <property type="entry name" value="HAD_Pase"/>
    <property type="match status" value="1"/>
</dbReference>
<dbReference type="Proteomes" id="UP000244870">
    <property type="component" value="Chromosome"/>
</dbReference>
<dbReference type="OrthoDB" id="9790031at2"/>
<reference evidence="1 4" key="2">
    <citation type="submission" date="2017-04" db="EMBL/GenBank/DDBJ databases">
        <title>Weissella cibaria strain m2 complete genome.</title>
        <authorList>
            <person name="Pan Q."/>
            <person name="Tan M."/>
            <person name="Yao F."/>
            <person name="Su S."/>
        </authorList>
    </citation>
    <scope>NUCLEOTIDE SEQUENCE [LARGE SCALE GENOMIC DNA]</scope>
    <source>
        <strain evidence="1 4">M2</strain>
    </source>
</reference>
<dbReference type="EMBL" id="CP020928">
    <property type="protein sequence ID" value="AWF94689.1"/>
    <property type="molecule type" value="Genomic_DNA"/>
</dbReference>
<name>A0A0D1LWV5_9LACO</name>
<dbReference type="InterPro" id="IPR023214">
    <property type="entry name" value="HAD_sf"/>
</dbReference>
<dbReference type="Gene3D" id="3.40.50.1000">
    <property type="entry name" value="HAD superfamily/HAD-like"/>
    <property type="match status" value="1"/>
</dbReference>
<dbReference type="Gene3D" id="3.30.1240.10">
    <property type="match status" value="1"/>
</dbReference>
<dbReference type="AlphaFoldDB" id="A0A0D1LWV5"/>
<dbReference type="GO" id="GO:0005829">
    <property type="term" value="C:cytosol"/>
    <property type="evidence" value="ECO:0007669"/>
    <property type="project" value="TreeGrafter"/>
</dbReference>
<dbReference type="InterPro" id="IPR036412">
    <property type="entry name" value="HAD-like_sf"/>
</dbReference>
<evidence type="ECO:0000313" key="2">
    <source>
        <dbReference type="EMBL" id="KIU21864.1"/>
    </source>
</evidence>
<dbReference type="SFLD" id="SFLDS00003">
    <property type="entry name" value="Haloacid_Dehalogenase"/>
    <property type="match status" value="1"/>
</dbReference>